<evidence type="ECO:0000313" key="2">
    <source>
        <dbReference type="EMBL" id="CAH1643123.1"/>
    </source>
</evidence>
<gene>
    <name evidence="2" type="ORF">SPLIT_LOCUS8478</name>
</gene>
<sequence length="189" mass="21494">MSYVRKKVNIMFSKIILIFIAKFLWTVAWDMSDVDDIDDIDIYEINTGKAPFFELPCMRIGGTCARVHACPPGTKVGQKGLCPEQQRYGMECCRPRQMDVAGRRGSSTGRPHIPVKWTINKEDKGKAWKKKVQPKLLWRTKSKGLTECRSRHGECVPKSFRCSPDLHVLDATGCGFKETCCLRIPMHAM</sequence>
<keyword evidence="1" id="KW-0472">Membrane</keyword>
<evidence type="ECO:0000313" key="3">
    <source>
        <dbReference type="Proteomes" id="UP001153321"/>
    </source>
</evidence>
<protein>
    <submittedName>
        <fullName evidence="2">Uncharacterized protein</fullName>
    </submittedName>
</protein>
<accession>A0A9P0IAI8</accession>
<name>A0A9P0IAI8_SPOLI</name>
<dbReference type="EMBL" id="LR824534">
    <property type="protein sequence ID" value="CAH1643123.1"/>
    <property type="molecule type" value="Genomic_DNA"/>
</dbReference>
<keyword evidence="1" id="KW-0812">Transmembrane</keyword>
<reference evidence="2" key="1">
    <citation type="submission" date="2022-02" db="EMBL/GenBank/DDBJ databases">
        <authorList>
            <person name="King R."/>
        </authorList>
    </citation>
    <scope>NUCLEOTIDE SEQUENCE</scope>
</reference>
<feature type="transmembrane region" description="Helical" evidence="1">
    <location>
        <begin position="12"/>
        <end position="29"/>
    </location>
</feature>
<dbReference type="Proteomes" id="UP001153321">
    <property type="component" value="Chromosome 3"/>
</dbReference>
<evidence type="ECO:0000256" key="1">
    <source>
        <dbReference type="SAM" id="Phobius"/>
    </source>
</evidence>
<keyword evidence="3" id="KW-1185">Reference proteome</keyword>
<proteinExistence type="predicted"/>
<keyword evidence="1" id="KW-1133">Transmembrane helix</keyword>
<dbReference type="AlphaFoldDB" id="A0A9P0IAI8"/>
<organism evidence="2 3">
    <name type="scientific">Spodoptera littoralis</name>
    <name type="common">Egyptian cotton leafworm</name>
    <dbReference type="NCBI Taxonomy" id="7109"/>
    <lineage>
        <taxon>Eukaryota</taxon>
        <taxon>Metazoa</taxon>
        <taxon>Ecdysozoa</taxon>
        <taxon>Arthropoda</taxon>
        <taxon>Hexapoda</taxon>
        <taxon>Insecta</taxon>
        <taxon>Pterygota</taxon>
        <taxon>Neoptera</taxon>
        <taxon>Endopterygota</taxon>
        <taxon>Lepidoptera</taxon>
        <taxon>Glossata</taxon>
        <taxon>Ditrysia</taxon>
        <taxon>Noctuoidea</taxon>
        <taxon>Noctuidae</taxon>
        <taxon>Amphipyrinae</taxon>
        <taxon>Spodoptera</taxon>
    </lineage>
</organism>